<reference evidence="1" key="1">
    <citation type="submission" date="2023-10" db="EMBL/GenBank/DDBJ databases">
        <title>Amphibacter perezi, gen. nov., sp. nov. a novel taxa of the family Comamonadaceae, class Betaproteobacteria isolated from the skin microbiota of Pelophylax perezi from different populations.</title>
        <authorList>
            <person name="Costa S."/>
            <person name="Proenca D.N."/>
            <person name="Lopes I."/>
            <person name="Morais P.V."/>
        </authorList>
    </citation>
    <scope>NUCLEOTIDE SEQUENCE</scope>
    <source>
        <strain evidence="1">SL12-8</strain>
    </source>
</reference>
<sequence length="411" mass="44829">MNIKSVLLKNIFLLFLTKLSGYLLPLLAIPYLARVLGTAEFGNFAIYQSFALLASIFIEYGFSLSATRSVSAHRSDANEMANIFQQVNSAKIILSGVLFASVGLVYCFIMSGENFKAITGALVYAFAIGVAPAWYFQGIENLKSYTIIDILGKAISLLMVLFIISTPNDGDLVMYLLATGPLIASLISYKIAGKSITRKPFSFVAGVNGLVEGFSMFVFRAAISLYTVANVFLLGLFAMPAITGFYAASEKLVRGASSLIAPISQAIYPKMSFLVKSDMRGAIRLLHRTLFVLLVTSFLSSVVICFFAKEITFLFLGAGYEQVSSVLAILVWILPLIAAGNVLGIQWMLPLKLDKEFNSVVIFVGVFNFFAVFFAAKSWGAHGVAVVNIISEFLVIALILFFLRKKNVIPI</sequence>
<evidence type="ECO:0000313" key="2">
    <source>
        <dbReference type="Proteomes" id="UP001364695"/>
    </source>
</evidence>
<evidence type="ECO:0000313" key="1">
    <source>
        <dbReference type="EMBL" id="MEJ7137274.1"/>
    </source>
</evidence>
<proteinExistence type="predicted"/>
<keyword evidence="2" id="KW-1185">Reference proteome</keyword>
<comment type="caution">
    <text evidence="1">The sequence shown here is derived from an EMBL/GenBank/DDBJ whole genome shotgun (WGS) entry which is preliminary data.</text>
</comment>
<organism evidence="1 2">
    <name type="scientific">Amphibiibacter pelophylacis</name>
    <dbReference type="NCBI Taxonomy" id="1799477"/>
    <lineage>
        <taxon>Bacteria</taxon>
        <taxon>Pseudomonadati</taxon>
        <taxon>Pseudomonadota</taxon>
        <taxon>Betaproteobacteria</taxon>
        <taxon>Burkholderiales</taxon>
        <taxon>Sphaerotilaceae</taxon>
        <taxon>Amphibiibacter</taxon>
    </lineage>
</organism>
<gene>
    <name evidence="1" type="ORF">RV045_02370</name>
</gene>
<dbReference type="EMBL" id="JAWDIE010000003">
    <property type="protein sequence ID" value="MEJ7137274.1"/>
    <property type="molecule type" value="Genomic_DNA"/>
</dbReference>
<protein>
    <submittedName>
        <fullName evidence="1">Oligosaccharide flippase family protein</fullName>
    </submittedName>
</protein>
<name>A0ACC6NZ80_9BURK</name>
<accession>A0ACC6NZ80</accession>
<dbReference type="Proteomes" id="UP001364695">
    <property type="component" value="Unassembled WGS sequence"/>
</dbReference>